<feature type="coiled-coil region" evidence="1">
    <location>
        <begin position="68"/>
        <end position="95"/>
    </location>
</feature>
<organism evidence="2 3">
    <name type="scientific">Streptomyces lydicus</name>
    <dbReference type="NCBI Taxonomy" id="47763"/>
    <lineage>
        <taxon>Bacteria</taxon>
        <taxon>Bacillati</taxon>
        <taxon>Actinomycetota</taxon>
        <taxon>Actinomycetes</taxon>
        <taxon>Kitasatosporales</taxon>
        <taxon>Streptomycetaceae</taxon>
        <taxon>Streptomyces</taxon>
    </lineage>
</organism>
<evidence type="ECO:0000313" key="3">
    <source>
        <dbReference type="Proteomes" id="UP000275579"/>
    </source>
</evidence>
<reference evidence="2 3" key="1">
    <citation type="submission" date="2018-04" db="EMBL/GenBank/DDBJ databases">
        <title>Complete genome sequences of Streptomyces lydicus strain WYEC and characterization of antagonistic properties of biological control agents.</title>
        <authorList>
            <person name="Mariita R.M."/>
            <person name="Sello J.K."/>
        </authorList>
    </citation>
    <scope>NUCLEOTIDE SEQUENCE [LARGE SCALE GENOMIC DNA]</scope>
    <source>
        <strain evidence="2 3">WYEC 108</strain>
    </source>
</reference>
<dbReference type="Proteomes" id="UP000275579">
    <property type="component" value="Chromosome"/>
</dbReference>
<gene>
    <name evidence="2" type="ORF">DDE74_12655</name>
</gene>
<sequence>MGGYFKVEADDLSRLLKDLHDSQENMRKALGALKDVGPKSTGAETLDNACDEFHDSWDNAIKKIADGTQAIEEKLKQTKSNYEAVEHALRDAFNKGSK</sequence>
<dbReference type="EMBL" id="CP029042">
    <property type="protein sequence ID" value="AZS71693.1"/>
    <property type="molecule type" value="Genomic_DNA"/>
</dbReference>
<evidence type="ECO:0008006" key="4">
    <source>
        <dbReference type="Google" id="ProtNLM"/>
    </source>
</evidence>
<dbReference type="InterPro" id="IPR036689">
    <property type="entry name" value="ESAT-6-like_sf"/>
</dbReference>
<proteinExistence type="predicted"/>
<evidence type="ECO:0000313" key="2">
    <source>
        <dbReference type="EMBL" id="AZS71693.1"/>
    </source>
</evidence>
<dbReference type="RefSeq" id="WP_127150719.1">
    <property type="nucleotide sequence ID" value="NZ_CP029042.1"/>
</dbReference>
<dbReference type="SUPFAM" id="SSF140453">
    <property type="entry name" value="EsxAB dimer-like"/>
    <property type="match status" value="1"/>
</dbReference>
<accession>A0A3Q9K8S9</accession>
<dbReference type="Gene3D" id="1.10.287.1060">
    <property type="entry name" value="ESAT-6-like"/>
    <property type="match status" value="1"/>
</dbReference>
<name>A0A3Q9K8S9_9ACTN</name>
<protein>
    <recommendedName>
        <fullName evidence="4">Excreted virulence factor EspC, type VII ESX diderm</fullName>
    </recommendedName>
</protein>
<keyword evidence="1" id="KW-0175">Coiled coil</keyword>
<dbReference type="AlphaFoldDB" id="A0A3Q9K8S9"/>
<evidence type="ECO:0000256" key="1">
    <source>
        <dbReference type="SAM" id="Coils"/>
    </source>
</evidence>